<evidence type="ECO:0000313" key="9">
    <source>
        <dbReference type="Proteomes" id="UP000184440"/>
    </source>
</evidence>
<dbReference type="InterPro" id="IPR039538">
    <property type="entry name" value="BetI_C"/>
</dbReference>
<feature type="region of interest" description="Disordered" evidence="6">
    <location>
        <begin position="1"/>
        <end position="30"/>
    </location>
</feature>
<dbReference type="Gene3D" id="1.10.357.10">
    <property type="entry name" value="Tetracycline Repressor, domain 2"/>
    <property type="match status" value="1"/>
</dbReference>
<evidence type="ECO:0000256" key="6">
    <source>
        <dbReference type="SAM" id="MobiDB-lite"/>
    </source>
</evidence>
<keyword evidence="1" id="KW-0678">Repressor</keyword>
<dbReference type="Pfam" id="PF13977">
    <property type="entry name" value="TetR_C_6"/>
    <property type="match status" value="1"/>
</dbReference>
<dbReference type="Pfam" id="PF00440">
    <property type="entry name" value="TetR_N"/>
    <property type="match status" value="1"/>
</dbReference>
<reference evidence="8 9" key="1">
    <citation type="submission" date="2016-11" db="EMBL/GenBank/DDBJ databases">
        <authorList>
            <person name="Jaros S."/>
            <person name="Januszkiewicz K."/>
            <person name="Wedrychowicz H."/>
        </authorList>
    </citation>
    <scope>NUCLEOTIDE SEQUENCE [LARGE SCALE GENOMIC DNA]</scope>
    <source>
        <strain evidence="8 9">DSM 46144</strain>
    </source>
</reference>
<name>A0A1M7RJC4_9ACTN</name>
<protein>
    <submittedName>
        <fullName evidence="8">Transcriptional regulator, TetR family</fullName>
    </submittedName>
</protein>
<keyword evidence="9" id="KW-1185">Reference proteome</keyword>
<dbReference type="OrthoDB" id="7505659at2"/>
<dbReference type="GO" id="GO:0003677">
    <property type="term" value="F:DNA binding"/>
    <property type="evidence" value="ECO:0007669"/>
    <property type="project" value="UniProtKB-UniRule"/>
</dbReference>
<evidence type="ECO:0000259" key="7">
    <source>
        <dbReference type="PROSITE" id="PS50977"/>
    </source>
</evidence>
<gene>
    <name evidence="8" type="ORF">SAMN05443668_11474</name>
</gene>
<dbReference type="RefSeq" id="WP_073263055.1">
    <property type="nucleotide sequence ID" value="NZ_FRCS01000014.1"/>
</dbReference>
<evidence type="ECO:0000256" key="1">
    <source>
        <dbReference type="ARBA" id="ARBA00022491"/>
    </source>
</evidence>
<dbReference type="PRINTS" id="PR00455">
    <property type="entry name" value="HTHTETR"/>
</dbReference>
<evidence type="ECO:0000256" key="2">
    <source>
        <dbReference type="ARBA" id="ARBA00023015"/>
    </source>
</evidence>
<dbReference type="InterPro" id="IPR036271">
    <property type="entry name" value="Tet_transcr_reg_TetR-rel_C_sf"/>
</dbReference>
<keyword evidence="4" id="KW-0804">Transcription</keyword>
<dbReference type="Proteomes" id="UP000184440">
    <property type="component" value="Unassembled WGS sequence"/>
</dbReference>
<feature type="domain" description="HTH tetR-type" evidence="7">
    <location>
        <begin position="29"/>
        <end position="89"/>
    </location>
</feature>
<dbReference type="PANTHER" id="PTHR47506">
    <property type="entry name" value="TRANSCRIPTIONAL REGULATORY PROTEIN"/>
    <property type="match status" value="1"/>
</dbReference>
<dbReference type="InterPro" id="IPR009057">
    <property type="entry name" value="Homeodomain-like_sf"/>
</dbReference>
<evidence type="ECO:0000256" key="5">
    <source>
        <dbReference type="PROSITE-ProRule" id="PRU00335"/>
    </source>
</evidence>
<accession>A0A1M7RJC4</accession>
<dbReference type="EMBL" id="FRCS01000014">
    <property type="protein sequence ID" value="SHN46241.1"/>
    <property type="molecule type" value="Genomic_DNA"/>
</dbReference>
<dbReference type="PROSITE" id="PS50977">
    <property type="entry name" value="HTH_TETR_2"/>
    <property type="match status" value="1"/>
</dbReference>
<organism evidence="8 9">
    <name type="scientific">Cryptosporangium aurantiacum</name>
    <dbReference type="NCBI Taxonomy" id="134849"/>
    <lineage>
        <taxon>Bacteria</taxon>
        <taxon>Bacillati</taxon>
        <taxon>Actinomycetota</taxon>
        <taxon>Actinomycetes</taxon>
        <taxon>Cryptosporangiales</taxon>
        <taxon>Cryptosporangiaceae</taxon>
        <taxon>Cryptosporangium</taxon>
    </lineage>
</organism>
<sequence length="217" mass="23476">MTNQPVDVDPGATQPAGRRRPRGSYSKGRAKRAEILHEAVRVFAESGYRGGSLKEIADRVGLSQAGLLHHFASKEHLLAEVIAVRDAEDAARLFPADQPVTGHAALERLAEQVRHNTSVPGLVQLYTTLAGEAVAEGHPAREPFTERYRALRAMLRDAVSEAQSTGDIPAEIDADAAATALIALMDGLQIQWLLDPDAVDMPAVFELFLSSLRLLAR</sequence>
<evidence type="ECO:0000313" key="8">
    <source>
        <dbReference type="EMBL" id="SHN46241.1"/>
    </source>
</evidence>
<evidence type="ECO:0000256" key="3">
    <source>
        <dbReference type="ARBA" id="ARBA00023125"/>
    </source>
</evidence>
<dbReference type="PANTHER" id="PTHR47506:SF6">
    <property type="entry name" value="HTH-TYPE TRANSCRIPTIONAL REPRESSOR NEMR"/>
    <property type="match status" value="1"/>
</dbReference>
<keyword evidence="3 5" id="KW-0238">DNA-binding</keyword>
<keyword evidence="2" id="KW-0805">Transcription regulation</keyword>
<dbReference type="SUPFAM" id="SSF46689">
    <property type="entry name" value="Homeodomain-like"/>
    <property type="match status" value="1"/>
</dbReference>
<dbReference type="InterPro" id="IPR001647">
    <property type="entry name" value="HTH_TetR"/>
</dbReference>
<dbReference type="SUPFAM" id="SSF48498">
    <property type="entry name" value="Tetracyclin repressor-like, C-terminal domain"/>
    <property type="match status" value="1"/>
</dbReference>
<dbReference type="STRING" id="134849.SAMN05443668_11474"/>
<dbReference type="AlphaFoldDB" id="A0A1M7RJC4"/>
<evidence type="ECO:0000256" key="4">
    <source>
        <dbReference type="ARBA" id="ARBA00023163"/>
    </source>
</evidence>
<proteinExistence type="predicted"/>
<feature type="DNA-binding region" description="H-T-H motif" evidence="5">
    <location>
        <begin position="52"/>
        <end position="71"/>
    </location>
</feature>